<dbReference type="PANTHER" id="PTHR46124">
    <property type="entry name" value="D-AMINOACYL-TRNA DEACYLASE"/>
    <property type="match status" value="1"/>
</dbReference>
<dbReference type="CDD" id="cd01310">
    <property type="entry name" value="TatD_DNAse"/>
    <property type="match status" value="1"/>
</dbReference>
<dbReference type="Proteomes" id="UP000789941">
    <property type="component" value="Unassembled WGS sequence"/>
</dbReference>
<accession>A0A5E4LTX9</accession>
<keyword evidence="1" id="KW-0479">Metal-binding</keyword>
<dbReference type="Pfam" id="PF01026">
    <property type="entry name" value="TatD_DNase"/>
    <property type="match status" value="1"/>
</dbReference>
<evidence type="ECO:0000313" key="2">
    <source>
        <dbReference type="EMBL" id="VVC03296.1"/>
    </source>
</evidence>
<dbReference type="AlphaFoldDB" id="A0A5E4LTX9"/>
<feature type="binding site" evidence="1">
    <location>
        <position position="151"/>
    </location>
    <ligand>
        <name>a divalent metal cation</name>
        <dbReference type="ChEBI" id="CHEBI:60240"/>
        <label>2</label>
    </ligand>
</feature>
<protein>
    <submittedName>
        <fullName evidence="2">Tat-linked quality control protein TatD</fullName>
        <ecNumber evidence="2">3.1.21.-</ecNumber>
    </submittedName>
</protein>
<dbReference type="EMBL" id="CABMJJ010000007">
    <property type="protein sequence ID" value="VVC03296.1"/>
    <property type="molecule type" value="Genomic_DNA"/>
</dbReference>
<name>A0A5E4LTX9_9ARCH</name>
<dbReference type="InterPro" id="IPR001130">
    <property type="entry name" value="TatD-like"/>
</dbReference>
<organism evidence="2 3">
    <name type="scientific">Candidatus Bilamarchaeum dharawalense</name>
    <dbReference type="NCBI Taxonomy" id="2885759"/>
    <lineage>
        <taxon>Archaea</taxon>
        <taxon>Candidatus Micrarchaeota</taxon>
        <taxon>Candidatus Micrarchaeia</taxon>
        <taxon>Candidatus Anstonellales</taxon>
        <taxon>Candidatus Bilamarchaeaceae</taxon>
        <taxon>Candidatus Bilamarchaeum</taxon>
    </lineage>
</organism>
<gene>
    <name evidence="2" type="primary">tatD</name>
    <name evidence="2" type="ORF">LFW2832_00277</name>
</gene>
<feature type="binding site" evidence="1">
    <location>
        <position position="83"/>
    </location>
    <ligand>
        <name>a divalent metal cation</name>
        <dbReference type="ChEBI" id="CHEBI:60240"/>
        <label>1</label>
    </ligand>
</feature>
<evidence type="ECO:0000313" key="3">
    <source>
        <dbReference type="Proteomes" id="UP000789941"/>
    </source>
</evidence>
<feature type="binding site" evidence="1">
    <location>
        <position position="197"/>
    </location>
    <ligand>
        <name>a divalent metal cation</name>
        <dbReference type="ChEBI" id="CHEBI:60240"/>
        <label>1</label>
    </ligand>
</feature>
<dbReference type="PIRSF" id="PIRSF005902">
    <property type="entry name" value="DNase_TatD"/>
    <property type="match status" value="1"/>
</dbReference>
<dbReference type="Gene3D" id="3.20.20.140">
    <property type="entry name" value="Metal-dependent hydrolases"/>
    <property type="match status" value="1"/>
</dbReference>
<proteinExistence type="predicted"/>
<dbReference type="InterPro" id="IPR032466">
    <property type="entry name" value="Metal_Hydrolase"/>
</dbReference>
<dbReference type="GO" id="GO:0046872">
    <property type="term" value="F:metal ion binding"/>
    <property type="evidence" value="ECO:0007669"/>
    <property type="project" value="UniProtKB-KW"/>
</dbReference>
<reference evidence="2 3" key="1">
    <citation type="submission" date="2019-08" db="EMBL/GenBank/DDBJ databases">
        <authorList>
            <person name="Vazquez-Campos X."/>
        </authorList>
    </citation>
    <scope>NUCLEOTIDE SEQUENCE [LARGE SCALE GENOMIC DNA]</scope>
    <source>
        <strain evidence="2">LFW-283_2</strain>
    </source>
</reference>
<feature type="binding site" evidence="1">
    <location>
        <position position="121"/>
    </location>
    <ligand>
        <name>a divalent metal cation</name>
        <dbReference type="ChEBI" id="CHEBI:60240"/>
        <label>2</label>
    </ligand>
</feature>
<feature type="binding site" evidence="1">
    <location>
        <position position="7"/>
    </location>
    <ligand>
        <name>a divalent metal cation</name>
        <dbReference type="ChEBI" id="CHEBI:60240"/>
        <label>1</label>
    </ligand>
</feature>
<dbReference type="GO" id="GO:0016788">
    <property type="term" value="F:hydrolase activity, acting on ester bonds"/>
    <property type="evidence" value="ECO:0007669"/>
    <property type="project" value="InterPro"/>
</dbReference>
<dbReference type="PANTHER" id="PTHR46124:SF2">
    <property type="entry name" value="D-AMINOACYL-TRNA DEACYLASE"/>
    <property type="match status" value="1"/>
</dbReference>
<dbReference type="EC" id="3.1.21.-" evidence="2"/>
<sequence>MILIDSHTHLFEMKKDYLLPADIYPVVAGYSHGANKKATTFAKEHGYPFILGIAPQSTVKEGISKLDEWVGFIRQNKPNAIGEVGLDYKWAETRQQADNEKIVFQKMIELAKEMKLPLVIHSRNNPVENDVPKDAVEDILAMATGMKLLMHFYSGSEEQAMRIVENGGYISIMHLRSKERRKVINSVPLNRLLVESDSPYVGRTPESIREAIAYIAEVKNVGTAVVAKATSENAMKFFNFHLE</sequence>
<comment type="caution">
    <text evidence="2">The sequence shown here is derived from an EMBL/GenBank/DDBJ whole genome shotgun (WGS) entry which is preliminary data.</text>
</comment>
<feature type="binding site" evidence="1">
    <location>
        <position position="9"/>
    </location>
    <ligand>
        <name>a divalent metal cation</name>
        <dbReference type="ChEBI" id="CHEBI:60240"/>
        <label>1</label>
    </ligand>
</feature>
<dbReference type="SUPFAM" id="SSF51556">
    <property type="entry name" value="Metallo-dependent hydrolases"/>
    <property type="match status" value="1"/>
</dbReference>
<evidence type="ECO:0000256" key="1">
    <source>
        <dbReference type="PIRSR" id="PIRSR005902-1"/>
    </source>
</evidence>
<keyword evidence="2" id="KW-0378">Hydrolase</keyword>